<protein>
    <submittedName>
        <fullName evidence="1">Uncharacterized protein</fullName>
    </submittedName>
</protein>
<feature type="non-terminal residue" evidence="1">
    <location>
        <position position="1"/>
    </location>
</feature>
<name>A0ACB8AV41_9AGAM</name>
<accession>A0ACB8AV41</accession>
<evidence type="ECO:0000313" key="1">
    <source>
        <dbReference type="EMBL" id="KAH7916898.1"/>
    </source>
</evidence>
<dbReference type="EMBL" id="MU267482">
    <property type="protein sequence ID" value="KAH7916898.1"/>
    <property type="molecule type" value="Genomic_DNA"/>
</dbReference>
<reference evidence="1" key="1">
    <citation type="journal article" date="2021" name="New Phytol.">
        <title>Evolutionary innovations through gain and loss of genes in the ectomycorrhizal Boletales.</title>
        <authorList>
            <person name="Wu G."/>
            <person name="Miyauchi S."/>
            <person name="Morin E."/>
            <person name="Kuo A."/>
            <person name="Drula E."/>
            <person name="Varga T."/>
            <person name="Kohler A."/>
            <person name="Feng B."/>
            <person name="Cao Y."/>
            <person name="Lipzen A."/>
            <person name="Daum C."/>
            <person name="Hundley H."/>
            <person name="Pangilinan J."/>
            <person name="Johnson J."/>
            <person name="Barry K."/>
            <person name="LaButti K."/>
            <person name="Ng V."/>
            <person name="Ahrendt S."/>
            <person name="Min B."/>
            <person name="Choi I.G."/>
            <person name="Park H."/>
            <person name="Plett J.M."/>
            <person name="Magnuson J."/>
            <person name="Spatafora J.W."/>
            <person name="Nagy L.G."/>
            <person name="Henrissat B."/>
            <person name="Grigoriev I.V."/>
            <person name="Yang Z.L."/>
            <person name="Xu J."/>
            <person name="Martin F.M."/>
        </authorList>
    </citation>
    <scope>NUCLEOTIDE SEQUENCE</scope>
    <source>
        <strain evidence="1">KUC20120723A-06</strain>
    </source>
</reference>
<dbReference type="Proteomes" id="UP000790709">
    <property type="component" value="Unassembled WGS sequence"/>
</dbReference>
<comment type="caution">
    <text evidence="1">The sequence shown here is derived from an EMBL/GenBank/DDBJ whole genome shotgun (WGS) entry which is preliminary data.</text>
</comment>
<evidence type="ECO:0000313" key="2">
    <source>
        <dbReference type="Proteomes" id="UP000790709"/>
    </source>
</evidence>
<sequence length="176" mass="19342">HRSTSRSTPLTAGVSELDTIMEDGEPHKSNINATASCMSAIANAPALVPVQAHVCRRHSRKIRGSDLEVVWHESSGNGDMSAPPAHDTQFNVGDLYIHFPGADARDHRDPQIWYRTVSRKGTMLWVPVTEGYPLPDANPRRYLRITATDCPSWIKLSSVPKLLGDTLLAGRSMDTS</sequence>
<keyword evidence="2" id="KW-1185">Reference proteome</keyword>
<organism evidence="1 2">
    <name type="scientific">Leucogyrophana mollusca</name>
    <dbReference type="NCBI Taxonomy" id="85980"/>
    <lineage>
        <taxon>Eukaryota</taxon>
        <taxon>Fungi</taxon>
        <taxon>Dikarya</taxon>
        <taxon>Basidiomycota</taxon>
        <taxon>Agaricomycotina</taxon>
        <taxon>Agaricomycetes</taxon>
        <taxon>Agaricomycetidae</taxon>
        <taxon>Boletales</taxon>
        <taxon>Boletales incertae sedis</taxon>
        <taxon>Leucogyrophana</taxon>
    </lineage>
</organism>
<gene>
    <name evidence="1" type="ORF">BV22DRAFT_1052835</name>
</gene>
<proteinExistence type="predicted"/>